<evidence type="ECO:0000256" key="1">
    <source>
        <dbReference type="SAM" id="MobiDB-lite"/>
    </source>
</evidence>
<sequence length="236" mass="28032">MYDKEIRESLFFFLEESYGKSRILEEKVIGRARADCVLIQEDSFMGIEIKSDHDSYSRLEGQIKNYNQYFDYNMVVVGSKHAHSIENHVPYFWGIITVEEVEGKCDFYILRQEQKNPFCDIKRKASLLWKSELQEIQKKYGFPKYQNKSKSFLVNYLLERIAEEELQKDFSYLLLERDYTVFSVEGNGTEEEGTEEVKKGKKIRKKKYKRRKKSLTKTKLGVTHLIRKGSKRTVKK</sequence>
<dbReference type="GeneID" id="85014979"/>
<reference evidence="2 3" key="1">
    <citation type="submission" date="2020-08" db="EMBL/GenBank/DDBJ databases">
        <title>Genomic Encyclopedia of Type Strains, Phase IV (KMG-IV): sequencing the most valuable type-strain genomes for metagenomic binning, comparative biology and taxonomic classification.</title>
        <authorList>
            <person name="Goeker M."/>
        </authorList>
    </citation>
    <scope>NUCLEOTIDE SEQUENCE [LARGE SCALE GENOMIC DNA]</scope>
    <source>
        <strain evidence="2 3">DSM 17245</strain>
    </source>
</reference>
<organism evidence="2 3">
    <name type="scientific">Oribacterium sinus</name>
    <dbReference type="NCBI Taxonomy" id="237576"/>
    <lineage>
        <taxon>Bacteria</taxon>
        <taxon>Bacillati</taxon>
        <taxon>Bacillota</taxon>
        <taxon>Clostridia</taxon>
        <taxon>Lachnospirales</taxon>
        <taxon>Lachnospiraceae</taxon>
        <taxon>Oribacterium</taxon>
    </lineage>
</organism>
<evidence type="ECO:0008006" key="4">
    <source>
        <dbReference type="Google" id="ProtNLM"/>
    </source>
</evidence>
<dbReference type="RefSeq" id="WP_183684069.1">
    <property type="nucleotide sequence ID" value="NZ_JACHHH010000006.1"/>
</dbReference>
<dbReference type="NCBIfam" id="NF033832">
    <property type="entry name" value="sce7726_fam"/>
    <property type="match status" value="1"/>
</dbReference>
<evidence type="ECO:0000313" key="3">
    <source>
        <dbReference type="Proteomes" id="UP000522163"/>
    </source>
</evidence>
<proteinExistence type="predicted"/>
<feature type="region of interest" description="Disordered" evidence="1">
    <location>
        <begin position="193"/>
        <end position="214"/>
    </location>
</feature>
<dbReference type="AlphaFoldDB" id="A0A7W9SHD0"/>
<comment type="caution">
    <text evidence="2">The sequence shown here is derived from an EMBL/GenBank/DDBJ whole genome shotgun (WGS) entry which is preliminary data.</text>
</comment>
<dbReference type="Proteomes" id="UP000522163">
    <property type="component" value="Unassembled WGS sequence"/>
</dbReference>
<dbReference type="InterPro" id="IPR047729">
    <property type="entry name" value="Sce7726-like"/>
</dbReference>
<dbReference type="EMBL" id="JACHHH010000006">
    <property type="protein sequence ID" value="MBB6041460.1"/>
    <property type="molecule type" value="Genomic_DNA"/>
</dbReference>
<accession>A0A7W9SHD0</accession>
<gene>
    <name evidence="2" type="ORF">HNQ46_001440</name>
</gene>
<name>A0A7W9SHD0_9FIRM</name>
<feature type="compositionally biased region" description="Basic residues" evidence="1">
    <location>
        <begin position="199"/>
        <end position="214"/>
    </location>
</feature>
<evidence type="ECO:0000313" key="2">
    <source>
        <dbReference type="EMBL" id="MBB6041460.1"/>
    </source>
</evidence>
<protein>
    <recommendedName>
        <fullName evidence="4">Sce7726 family protein</fullName>
    </recommendedName>
</protein>